<dbReference type="EMBL" id="AB609752">
    <property type="protein sequence ID" value="BBE39032.1"/>
    <property type="molecule type" value="Genomic_DNA"/>
</dbReference>
<organism evidence="1">
    <name type="scientific">Vibrio vulnificus</name>
    <dbReference type="NCBI Taxonomy" id="672"/>
    <lineage>
        <taxon>Bacteria</taxon>
        <taxon>Pseudomonadati</taxon>
        <taxon>Pseudomonadota</taxon>
        <taxon>Gammaproteobacteria</taxon>
        <taxon>Vibrionales</taxon>
        <taxon>Vibrionaceae</taxon>
        <taxon>Vibrio</taxon>
    </lineage>
</organism>
<reference evidence="1" key="1">
    <citation type="submission" date="2011-01" db="EMBL/GenBank/DDBJ databases">
        <title>Evolutionary Significance of Chromosomal Super-Integrons in Vibrio vulnificus Strains.</title>
        <authorList>
            <person name="Shu H.Y."/>
            <person name="Wu K.M."/>
            <person name="Liu T.T."/>
            <person name="Liu Y.M."/>
            <person name="Liao T.L."/>
            <person name="Hor L.I."/>
            <person name="Tsai S.F."/>
            <person name="Chen C.Y."/>
        </authorList>
    </citation>
    <scope>NUCLEOTIDE SEQUENCE</scope>
    <source>
        <strain evidence="1">CG021</strain>
    </source>
</reference>
<evidence type="ECO:0000313" key="1">
    <source>
        <dbReference type="EMBL" id="BBE39032.1"/>
    </source>
</evidence>
<name>A0A6S4PTZ3_VIBVL</name>
<protein>
    <submittedName>
        <fullName evidence="1">Uncharacterized protein</fullName>
    </submittedName>
</protein>
<proteinExistence type="predicted"/>
<accession>A0A6S4PTZ3</accession>
<sequence length="208" mass="23443">MTWSSEAFCEEFGVAISEFHKIFANQIVVAPNTDWHSAMLSVSNLSLVKLQVDLFDSIETIEQKLQRNAVECLETMGYDSRYLESIVVDVFRLGTLRSFLYRDINAVLDQSTYLSQSARDLLAVVDKHSGIKGMVIGFITGYNNPIDGLLHGFGKGSLNIEIQNAQIRFQQQAQLFNSSTEKLAMDLKVMILRTWNDGVAQIQNKIEL</sequence>
<dbReference type="AlphaFoldDB" id="A0A6S4PTZ3"/>